<evidence type="ECO:0000256" key="6">
    <source>
        <dbReference type="SAM" id="SignalP"/>
    </source>
</evidence>
<keyword evidence="4" id="KW-0472">Membrane</keyword>
<name>A0A1D3UDT7_TANFO</name>
<gene>
    <name evidence="9" type="ORF">TFUB20_00459</name>
</gene>
<dbReference type="OrthoDB" id="1100079at2"/>
<dbReference type="InterPro" id="IPR012944">
    <property type="entry name" value="SusD_RagB_dom"/>
</dbReference>
<dbReference type="InterPro" id="IPR011990">
    <property type="entry name" value="TPR-like_helical_dom_sf"/>
</dbReference>
<dbReference type="RefSeq" id="WP_074449434.1">
    <property type="nucleotide sequence ID" value="NZ_CALHNL010000100.1"/>
</dbReference>
<dbReference type="GO" id="GO:0009279">
    <property type="term" value="C:cell outer membrane"/>
    <property type="evidence" value="ECO:0007669"/>
    <property type="project" value="UniProtKB-SubCell"/>
</dbReference>
<dbReference type="Pfam" id="PF14322">
    <property type="entry name" value="SusD-like_3"/>
    <property type="match status" value="1"/>
</dbReference>
<feature type="domain" description="RagB/SusD" evidence="7">
    <location>
        <begin position="357"/>
        <end position="494"/>
    </location>
</feature>
<comment type="similarity">
    <text evidence="2">Belongs to the SusD family.</text>
</comment>
<dbReference type="EMBL" id="FMMM01000021">
    <property type="protein sequence ID" value="SCQ18767.1"/>
    <property type="molecule type" value="Genomic_DNA"/>
</dbReference>
<comment type="subcellular location">
    <subcellularLocation>
        <location evidence="1">Cell outer membrane</location>
    </subcellularLocation>
</comment>
<accession>A0A1D3UDT7</accession>
<organism evidence="9 10">
    <name type="scientific">Tannerella forsythia</name>
    <name type="common">Bacteroides forsythus</name>
    <dbReference type="NCBI Taxonomy" id="28112"/>
    <lineage>
        <taxon>Bacteria</taxon>
        <taxon>Pseudomonadati</taxon>
        <taxon>Bacteroidota</taxon>
        <taxon>Bacteroidia</taxon>
        <taxon>Bacteroidales</taxon>
        <taxon>Tannerellaceae</taxon>
        <taxon>Tannerella</taxon>
    </lineage>
</organism>
<protein>
    <submittedName>
        <fullName evidence="9">SusD family protein</fullName>
    </submittedName>
</protein>
<feature type="chain" id="PRO_5010306923" evidence="6">
    <location>
        <begin position="20"/>
        <end position="496"/>
    </location>
</feature>
<evidence type="ECO:0000256" key="3">
    <source>
        <dbReference type="ARBA" id="ARBA00022729"/>
    </source>
</evidence>
<evidence type="ECO:0000256" key="4">
    <source>
        <dbReference type="ARBA" id="ARBA00023136"/>
    </source>
</evidence>
<evidence type="ECO:0000313" key="9">
    <source>
        <dbReference type="EMBL" id="SCQ18767.1"/>
    </source>
</evidence>
<dbReference type="InterPro" id="IPR033985">
    <property type="entry name" value="SusD-like_N"/>
</dbReference>
<evidence type="ECO:0000256" key="5">
    <source>
        <dbReference type="ARBA" id="ARBA00023237"/>
    </source>
</evidence>
<dbReference type="AlphaFoldDB" id="A0A1D3UDT7"/>
<feature type="domain" description="SusD-like N-terminal" evidence="8">
    <location>
        <begin position="61"/>
        <end position="235"/>
    </location>
</feature>
<dbReference type="Proteomes" id="UP000182057">
    <property type="component" value="Unassembled WGS sequence"/>
</dbReference>
<evidence type="ECO:0000256" key="1">
    <source>
        <dbReference type="ARBA" id="ARBA00004442"/>
    </source>
</evidence>
<evidence type="ECO:0000259" key="7">
    <source>
        <dbReference type="Pfam" id="PF07980"/>
    </source>
</evidence>
<reference evidence="9 10" key="1">
    <citation type="submission" date="2016-09" db="EMBL/GenBank/DDBJ databases">
        <authorList>
            <person name="Capua I."/>
            <person name="De Benedictis P."/>
            <person name="Joannis T."/>
            <person name="Lombin L.H."/>
            <person name="Cattoli G."/>
        </authorList>
    </citation>
    <scope>NUCLEOTIDE SEQUENCE [LARGE SCALE GENOMIC DNA]</scope>
    <source>
        <strain evidence="9 10">UB20</strain>
    </source>
</reference>
<sequence length="496" mass="56347" precursor="true">MKIKYLLLFLALPICFSCSDDLLNQKPSTSVSDEQIMTEVVAARTALMGAYAQLGDFRYHTLATITSDVMGQDLTMTSGAYGFSTYNWLVFSYQYAQTPVISPWWTGYANYIWRYAYKSIDQANTIIVNAKALKPEGAEKEDLIAQAYGLRAYNFLLLTQLFARAYTDQPDSKGILLRLEPGSNDESRNVPRTSVREAYKQILSDLMYAYEHCSGEDAQFVNRRGAALLLARTYLNMGDYANAVKYATDAVGLYDGSNLMTKDEYRAGFKDRNKEWLWFFNFTPNTCNLYASIPSFYWYCSSFEGYPYGAKIASQDIEGKAKNILKGYSTVRASASFRDMFEDSDCRKLFPGYAYEEDGFFISKFGHRKNIGDAESPFCRVAEGYLIKAESELGLGNAAEAKKVLNILQKARGATPTEATVELIWQERRKELYGEGFALNDIKRLSMPLKRTGKDQWAGVKELSANSPRFMLPIPETEMLYNKQLTAEDQNEYWRN</sequence>
<dbReference type="Gene3D" id="1.25.40.390">
    <property type="match status" value="1"/>
</dbReference>
<keyword evidence="5" id="KW-0998">Cell outer membrane</keyword>
<feature type="signal peptide" evidence="6">
    <location>
        <begin position="1"/>
        <end position="19"/>
    </location>
</feature>
<evidence type="ECO:0000256" key="2">
    <source>
        <dbReference type="ARBA" id="ARBA00006275"/>
    </source>
</evidence>
<evidence type="ECO:0000313" key="10">
    <source>
        <dbReference type="Proteomes" id="UP000182057"/>
    </source>
</evidence>
<keyword evidence="3 6" id="KW-0732">Signal</keyword>
<proteinExistence type="inferred from homology"/>
<dbReference type="Pfam" id="PF07980">
    <property type="entry name" value="SusD_RagB"/>
    <property type="match status" value="1"/>
</dbReference>
<dbReference type="SUPFAM" id="SSF48452">
    <property type="entry name" value="TPR-like"/>
    <property type="match status" value="1"/>
</dbReference>
<evidence type="ECO:0000259" key="8">
    <source>
        <dbReference type="Pfam" id="PF14322"/>
    </source>
</evidence>